<dbReference type="AlphaFoldDB" id="A0A0D2DH11"/>
<evidence type="ECO:0000313" key="6">
    <source>
        <dbReference type="Proteomes" id="UP000054466"/>
    </source>
</evidence>
<dbReference type="Pfam" id="PF24465">
    <property type="entry name" value="Tri-helical"/>
    <property type="match status" value="2"/>
</dbReference>
<reference evidence="5 6" key="1">
    <citation type="submission" date="2015-01" db="EMBL/GenBank/DDBJ databases">
        <title>The Genome Sequence of Cladophialophora immunda CBS83496.</title>
        <authorList>
            <consortium name="The Broad Institute Genomics Platform"/>
            <person name="Cuomo C."/>
            <person name="de Hoog S."/>
            <person name="Gorbushina A."/>
            <person name="Stielow B."/>
            <person name="Teixiera M."/>
            <person name="Abouelleil A."/>
            <person name="Chapman S.B."/>
            <person name="Priest M."/>
            <person name="Young S.K."/>
            <person name="Wortman J."/>
            <person name="Nusbaum C."/>
            <person name="Birren B."/>
        </authorList>
    </citation>
    <scope>NUCLEOTIDE SEQUENCE [LARGE SCALE GENOMIC DNA]</scope>
    <source>
        <strain evidence="5 6">CBS 83496</strain>
    </source>
</reference>
<dbReference type="GeneID" id="27340956"/>
<feature type="domain" description="Clr5" evidence="2">
    <location>
        <begin position="415"/>
        <end position="464"/>
    </location>
</feature>
<organism evidence="5 6">
    <name type="scientific">Cladophialophora immunda</name>
    <dbReference type="NCBI Taxonomy" id="569365"/>
    <lineage>
        <taxon>Eukaryota</taxon>
        <taxon>Fungi</taxon>
        <taxon>Dikarya</taxon>
        <taxon>Ascomycota</taxon>
        <taxon>Pezizomycotina</taxon>
        <taxon>Eurotiomycetes</taxon>
        <taxon>Chaetothyriomycetidae</taxon>
        <taxon>Chaetothyriales</taxon>
        <taxon>Herpotrichiellaceae</taxon>
        <taxon>Cladophialophora</taxon>
    </lineage>
</organism>
<dbReference type="Pfam" id="PF24962">
    <property type="entry name" value="DUF7767"/>
    <property type="match status" value="1"/>
</dbReference>
<keyword evidence="6" id="KW-1185">Reference proteome</keyword>
<dbReference type="PANTHER" id="PTHR38788">
    <property type="entry name" value="CLR5 DOMAIN-CONTAINING PROTEIN"/>
    <property type="match status" value="1"/>
</dbReference>
<dbReference type="Gene3D" id="3.40.50.1820">
    <property type="entry name" value="alpha/beta hydrolase"/>
    <property type="match status" value="1"/>
</dbReference>
<dbReference type="InterPro" id="IPR029058">
    <property type="entry name" value="AB_hydrolase_fold"/>
</dbReference>
<dbReference type="InterPro" id="IPR025676">
    <property type="entry name" value="Clr5_dom"/>
</dbReference>
<accession>A0A0D2DH11</accession>
<evidence type="ECO:0000259" key="2">
    <source>
        <dbReference type="Pfam" id="PF14420"/>
    </source>
</evidence>
<feature type="compositionally biased region" description="Basic residues" evidence="1">
    <location>
        <begin position="588"/>
        <end position="597"/>
    </location>
</feature>
<dbReference type="Proteomes" id="UP000054466">
    <property type="component" value="Unassembled WGS sequence"/>
</dbReference>
<gene>
    <name evidence="5" type="ORF">PV07_01762</name>
</gene>
<proteinExistence type="predicted"/>
<dbReference type="HOGENOM" id="CLU_011549_0_0_1"/>
<dbReference type="EMBL" id="KN847040">
    <property type="protein sequence ID" value="KIW35034.1"/>
    <property type="molecule type" value="Genomic_DNA"/>
</dbReference>
<evidence type="ECO:0000256" key="1">
    <source>
        <dbReference type="SAM" id="MobiDB-lite"/>
    </source>
</evidence>
<dbReference type="InterPro" id="IPR056669">
    <property type="entry name" value="DUF7767"/>
</dbReference>
<feature type="domain" description="DUF7767" evidence="4">
    <location>
        <begin position="887"/>
        <end position="977"/>
    </location>
</feature>
<dbReference type="Pfam" id="PF14420">
    <property type="entry name" value="Clr5"/>
    <property type="match status" value="1"/>
</dbReference>
<protein>
    <recommendedName>
        <fullName evidence="7">Clr5 domain-containing protein</fullName>
    </recommendedName>
</protein>
<dbReference type="OrthoDB" id="4115389at2759"/>
<dbReference type="InterPro" id="IPR057940">
    <property type="entry name" value="Tri-helical_dom"/>
</dbReference>
<dbReference type="SUPFAM" id="SSF53474">
    <property type="entry name" value="alpha/beta-Hydrolases"/>
    <property type="match status" value="1"/>
</dbReference>
<evidence type="ECO:0008006" key="7">
    <source>
        <dbReference type="Google" id="ProtNLM"/>
    </source>
</evidence>
<sequence length="979" mass="111958">MPLGRSAHLSVRGHGLKVKVHTFRRSLSQFRVIEHEVRTQHTRHWPRGTEVGCENALRLSVKQYIPHERRNPVPSDITFIAAHANGFPKELYEPLFDDLYTKLRAVGGGIRAIWIADLAHQGKSYILNEKALGNDPNWWDGARDFLFLINQKQDELPQPLVGIGHSMGASQLAQLSLLHPRLLQALILIDPVIQTENPSKTFAKPSTYRRDIWPSRQEARAKFASSKFYQAWDPRVFEKWVQYGLRDLPTELYPERNESEEPGVTLTTPKSQEVFSYLRPKYNGTPGIAPERDRAVYGDMHPEDVEEGYPFYRPEPAEIFRRLPELKPPVLESLWNEADIESSSADETALREGASLVAGTAAAASSGSEKQLFRACQPPAAFRDSFQVLHLRDVPPHHSSSTRPHYSINRAFRVAWEPHRDVLYKLYIEDRKSLEEIMQYMREATNFTPSKRAFQTQFKRWGFPSKRKPSFRDEDLVDRVRQLWEANYSQRDMLHTLQAEGHDIKERELMRLRAKNRWLMRIPNGAKPTAADETEPRLEGQLIEGANTDESIAQPEQHPVPDDPPPDFVERQKERLQELQAISDQRWREKKRRRRTKGYAGLPPDPAGMPPRFPSETTLEESREILGLDPRQYRAIRDQFQSICDEEQIMQKTVAGIEKWQAVKDRLVRENTLLQAVMWHDTRNLQSKELALDVICTDVTKRIRTLGRRLTILESKKVLGLNPDQSRQVRGEFYEILESEYYTSKLEMGPAKWKELKDRWIAGNAYLQSVLAPGENDPTHNRKLAAMELLCRDVMKRVRDDRAKRKGTFRKKPVHPLTLAADSALQPPAPPGAPAPAPATSAYRDALPAMPYGDVQTAAPQNDLSDLQIDPNLLQVADHLGTPQISSVTPAYVRPHPNSSIYTTTKLWLGSLTGRTVRELHAMIAARYPNARAEQIYGVEKDAVGNEIPCLIEEDDELDAYLDHVQGRKAVFLALLRRA</sequence>
<dbReference type="RefSeq" id="XP_016255250.1">
    <property type="nucleotide sequence ID" value="XM_016388322.1"/>
</dbReference>
<dbReference type="VEuPathDB" id="FungiDB:PV07_01762"/>
<feature type="domain" description="Tri-helical" evidence="3">
    <location>
        <begin position="622"/>
        <end position="705"/>
    </location>
</feature>
<name>A0A0D2DH11_9EURO</name>
<evidence type="ECO:0000313" key="5">
    <source>
        <dbReference type="EMBL" id="KIW35034.1"/>
    </source>
</evidence>
<evidence type="ECO:0000259" key="3">
    <source>
        <dbReference type="Pfam" id="PF24465"/>
    </source>
</evidence>
<feature type="domain" description="Tri-helical" evidence="3">
    <location>
        <begin position="715"/>
        <end position="801"/>
    </location>
</feature>
<dbReference type="STRING" id="569365.A0A0D2DH11"/>
<feature type="region of interest" description="Disordered" evidence="1">
    <location>
        <begin position="581"/>
        <end position="611"/>
    </location>
</feature>
<dbReference type="PANTHER" id="PTHR38788:SF5">
    <property type="entry name" value="CLR5 DOMAIN-CONTAINING PROTEIN"/>
    <property type="match status" value="1"/>
</dbReference>
<evidence type="ECO:0000259" key="4">
    <source>
        <dbReference type="Pfam" id="PF24962"/>
    </source>
</evidence>